<feature type="compositionally biased region" description="Basic and acidic residues" evidence="1">
    <location>
        <begin position="38"/>
        <end position="47"/>
    </location>
</feature>
<organism evidence="2 3">
    <name type="scientific">Eumeta variegata</name>
    <name type="common">Bagworm moth</name>
    <name type="synonym">Eumeta japonica</name>
    <dbReference type="NCBI Taxonomy" id="151549"/>
    <lineage>
        <taxon>Eukaryota</taxon>
        <taxon>Metazoa</taxon>
        <taxon>Ecdysozoa</taxon>
        <taxon>Arthropoda</taxon>
        <taxon>Hexapoda</taxon>
        <taxon>Insecta</taxon>
        <taxon>Pterygota</taxon>
        <taxon>Neoptera</taxon>
        <taxon>Endopterygota</taxon>
        <taxon>Lepidoptera</taxon>
        <taxon>Glossata</taxon>
        <taxon>Ditrysia</taxon>
        <taxon>Tineoidea</taxon>
        <taxon>Psychidae</taxon>
        <taxon>Oiketicinae</taxon>
        <taxon>Eumeta</taxon>
    </lineage>
</organism>
<dbReference type="AlphaFoldDB" id="A0A4C2A2R0"/>
<evidence type="ECO:0000313" key="3">
    <source>
        <dbReference type="Proteomes" id="UP000299102"/>
    </source>
</evidence>
<name>A0A4C2A2R0_EUMVA</name>
<dbReference type="EMBL" id="BGZK01002359">
    <property type="protein sequence ID" value="GBP93275.1"/>
    <property type="molecule type" value="Genomic_DNA"/>
</dbReference>
<accession>A0A4C2A2R0</accession>
<comment type="caution">
    <text evidence="2">The sequence shown here is derived from an EMBL/GenBank/DDBJ whole genome shotgun (WGS) entry which is preliminary data.</text>
</comment>
<dbReference type="Proteomes" id="UP000299102">
    <property type="component" value="Unassembled WGS sequence"/>
</dbReference>
<gene>
    <name evidence="2" type="ORF">EVAR_99255_1</name>
</gene>
<evidence type="ECO:0000256" key="1">
    <source>
        <dbReference type="SAM" id="MobiDB-lite"/>
    </source>
</evidence>
<evidence type="ECO:0000313" key="2">
    <source>
        <dbReference type="EMBL" id="GBP93275.1"/>
    </source>
</evidence>
<reference evidence="2 3" key="1">
    <citation type="journal article" date="2019" name="Commun. Biol.">
        <title>The bagworm genome reveals a unique fibroin gene that provides high tensile strength.</title>
        <authorList>
            <person name="Kono N."/>
            <person name="Nakamura H."/>
            <person name="Ohtoshi R."/>
            <person name="Tomita M."/>
            <person name="Numata K."/>
            <person name="Arakawa K."/>
        </authorList>
    </citation>
    <scope>NUCLEOTIDE SEQUENCE [LARGE SCALE GENOMIC DNA]</scope>
</reference>
<protein>
    <submittedName>
        <fullName evidence="2">Uncharacterized protein</fullName>
    </submittedName>
</protein>
<feature type="region of interest" description="Disordered" evidence="1">
    <location>
        <begin position="32"/>
        <end position="53"/>
    </location>
</feature>
<proteinExistence type="predicted"/>
<sequence length="72" mass="7876">MYRSKSTQTFGKCFCGFLVKNQWLTRRGESRATIGGARGDKGRDEVGRSPAAVRPAAAGTRVVRARITSPYL</sequence>
<keyword evidence="3" id="KW-1185">Reference proteome</keyword>